<name>U2WQX2_9PROT</name>
<evidence type="ECO:0000313" key="4">
    <source>
        <dbReference type="EMBL" id="ERL45933.1"/>
    </source>
</evidence>
<dbReference type="Proteomes" id="UP000016762">
    <property type="component" value="Unassembled WGS sequence"/>
</dbReference>
<dbReference type="PATRIC" id="fig|1397666.3.peg.1833"/>
<comment type="caution">
    <text evidence="4">The sequence shown here is derived from an EMBL/GenBank/DDBJ whole genome shotgun (WGS) entry which is preliminary data.</text>
</comment>
<dbReference type="AlphaFoldDB" id="U2WQX2"/>
<dbReference type="Gene3D" id="3.40.50.2020">
    <property type="match status" value="1"/>
</dbReference>
<dbReference type="STRING" id="1397666.RS24_01989"/>
<keyword evidence="5" id="KW-1185">Reference proteome</keyword>
<protein>
    <submittedName>
        <fullName evidence="4">Uncharacterized protein</fullName>
    </submittedName>
</protein>
<reference evidence="4 5" key="1">
    <citation type="journal article" date="2014" name="FEMS Microbiol. Ecol.">
        <title>Genomic differentiation among two strains of the PS1 clade isolated from geographically separated marine habitats.</title>
        <authorList>
            <person name="Jimenez-Infante F."/>
            <person name="Ngugi D.K."/>
            <person name="Alam I."/>
            <person name="Rashid M."/>
            <person name="Baalawi W."/>
            <person name="Kamau A.A."/>
            <person name="Bajic V.B."/>
            <person name="Stingl U."/>
        </authorList>
    </citation>
    <scope>NUCLEOTIDE SEQUENCE [LARGE SCALE GENOMIC DNA]</scope>
    <source>
        <strain evidence="4 5">RS24</strain>
    </source>
</reference>
<evidence type="ECO:0000256" key="1">
    <source>
        <dbReference type="ARBA" id="ARBA00008007"/>
    </source>
</evidence>
<evidence type="ECO:0000313" key="5">
    <source>
        <dbReference type="Proteomes" id="UP000016762"/>
    </source>
</evidence>
<dbReference type="InterPro" id="IPR029057">
    <property type="entry name" value="PRTase-like"/>
</dbReference>
<dbReference type="eggNOG" id="COG1040">
    <property type="taxonomic scope" value="Bacteria"/>
</dbReference>
<gene>
    <name evidence="4" type="ORF">RS24_01989</name>
</gene>
<dbReference type="InterPro" id="IPR000836">
    <property type="entry name" value="PRTase_dom"/>
</dbReference>
<dbReference type="Pfam" id="PF00156">
    <property type="entry name" value="Pribosyltran"/>
    <property type="match status" value="1"/>
</dbReference>
<evidence type="ECO:0000259" key="2">
    <source>
        <dbReference type="Pfam" id="PF00156"/>
    </source>
</evidence>
<dbReference type="CDD" id="cd06223">
    <property type="entry name" value="PRTases_typeI"/>
    <property type="match status" value="1"/>
</dbReference>
<dbReference type="SUPFAM" id="SSF53271">
    <property type="entry name" value="PRTase-like"/>
    <property type="match status" value="1"/>
</dbReference>
<feature type="domain" description="Phosphoribosyltransferase" evidence="2">
    <location>
        <begin position="160"/>
        <end position="249"/>
    </location>
</feature>
<dbReference type="Pfam" id="PF18912">
    <property type="entry name" value="DZR_2"/>
    <property type="match status" value="1"/>
</dbReference>
<dbReference type="PANTHER" id="PTHR47505:SF1">
    <property type="entry name" value="DNA UTILIZATION PROTEIN YHGH"/>
    <property type="match status" value="1"/>
</dbReference>
<feature type="domain" description="Double zinc ribbon" evidence="3">
    <location>
        <begin position="25"/>
        <end position="71"/>
    </location>
</feature>
<accession>U2WQX2</accession>
<dbReference type="PANTHER" id="PTHR47505">
    <property type="entry name" value="DNA UTILIZATION PROTEIN YHGH"/>
    <property type="match status" value="1"/>
</dbReference>
<dbReference type="RefSeq" id="WP_021777906.1">
    <property type="nucleotide sequence ID" value="NZ_AWXE01000005.1"/>
</dbReference>
<comment type="similarity">
    <text evidence="1">Belongs to the ComF/GntX family.</text>
</comment>
<organism evidence="4 5">
    <name type="scientific">Candidatus Micropelagius thuwalensis</name>
    <dbReference type="NCBI Taxonomy" id="1397666"/>
    <lineage>
        <taxon>Bacteria</taxon>
        <taxon>Pseudomonadati</taxon>
        <taxon>Pseudomonadota</taxon>
        <taxon>Alphaproteobacteria</taxon>
        <taxon>PS1 clade</taxon>
        <taxon>Candidatus Micropelagius</taxon>
    </lineage>
</organism>
<proteinExistence type="inferred from homology"/>
<dbReference type="EMBL" id="AWXE01000005">
    <property type="protein sequence ID" value="ERL45933.1"/>
    <property type="molecule type" value="Genomic_DNA"/>
</dbReference>
<dbReference type="InterPro" id="IPR044005">
    <property type="entry name" value="DZR_2"/>
</dbReference>
<evidence type="ECO:0000259" key="3">
    <source>
        <dbReference type="Pfam" id="PF18912"/>
    </source>
</evidence>
<sequence length="262" mass="29238">MIVTSKVMPFARNFNHSALSHCEHVVDFLLPHRCSVFMAELATAQALCPTCWKDLHFFKSPICARTGVPLPFDLGPQSVSLSAMRFPPAYDRARSALIYNGTARQLIHGFKFHNRPEIAALLAPWLQASGQDLLHDADYLIPVPLHLFRLVSRRYNQSAELARRLSQLSGVPMKVEWLRRVKKTSQQVGMTRDMRQKNLKGAFEVIPNKVAALEGKKVVLIDDVITTGSTMTACAKTLRKVGVARIDVLSVARVVMHESVAV</sequence>
<dbReference type="InterPro" id="IPR051910">
    <property type="entry name" value="ComF/GntX_DNA_util-trans"/>
</dbReference>